<proteinExistence type="predicted"/>
<evidence type="ECO:0000313" key="1">
    <source>
        <dbReference type="EMBL" id="DAE28348.1"/>
    </source>
</evidence>
<accession>A0A8S5RBJ6</accession>
<protein>
    <submittedName>
        <fullName evidence="1">Major capsid protein</fullName>
    </submittedName>
</protein>
<name>A0A8S5RBJ6_9VIRU</name>
<dbReference type="EMBL" id="BK059085">
    <property type="protein sequence ID" value="DAE28348.1"/>
    <property type="molecule type" value="Genomic_DNA"/>
</dbReference>
<dbReference type="Pfam" id="PF17236">
    <property type="entry name" value="SU10_MCP"/>
    <property type="match status" value="1"/>
</dbReference>
<organism evidence="1">
    <name type="scientific">virus sp. ctLl75</name>
    <dbReference type="NCBI Taxonomy" id="2828249"/>
    <lineage>
        <taxon>Viruses</taxon>
    </lineage>
</organism>
<sequence>MLGLSKDFNLRDWISTIILAAPSSLPLLARAQKGSTLESDEISFYTTKQIPRTGIVQTEVQVAGTSIVVNQELADRLTEGYLLLNGDEIIKVKSVDRSTKTLTVERGYANTPATKILANTTIKILSKAEKEGRITEDFHKLEKVRSTNVCQTFTKSVNVSIEAASLQKKDYLDLLQEERVGKIDEEGIEINTSLYYGRKKIADDGRRSMGGWKEAIINDGGIVFDAAKDLTHEKLEQVLVSVATRQGKPTRIFLNHTTRAKVFKAFKDNAKIFNNNQ</sequence>
<reference evidence="1" key="1">
    <citation type="journal article" date="2021" name="Proc. Natl. Acad. Sci. U.S.A.">
        <title>A Catalog of Tens of Thousands of Viruses from Human Metagenomes Reveals Hidden Associations with Chronic Diseases.</title>
        <authorList>
            <person name="Tisza M.J."/>
            <person name="Buck C.B."/>
        </authorList>
    </citation>
    <scope>NUCLEOTIDE SEQUENCE</scope>
    <source>
        <strain evidence="1">CtLl75</strain>
    </source>
</reference>
<dbReference type="InterPro" id="IPR035198">
    <property type="entry name" value="SU10_MCP"/>
</dbReference>